<dbReference type="AlphaFoldDB" id="A0A1H8UFP3"/>
<reference evidence="1 2" key="1">
    <citation type="submission" date="2016-10" db="EMBL/GenBank/DDBJ databases">
        <authorList>
            <person name="de Groot N.N."/>
        </authorList>
    </citation>
    <scope>NUCLEOTIDE SEQUENCE [LARGE SCALE GENOMIC DNA]</scope>
    <source>
        <strain evidence="1 2">CGMCC 4.2026</strain>
    </source>
</reference>
<organism evidence="1 2">
    <name type="scientific">Actinacidiphila rubida</name>
    <dbReference type="NCBI Taxonomy" id="310780"/>
    <lineage>
        <taxon>Bacteria</taxon>
        <taxon>Bacillati</taxon>
        <taxon>Actinomycetota</taxon>
        <taxon>Actinomycetes</taxon>
        <taxon>Kitasatosporales</taxon>
        <taxon>Streptomycetaceae</taxon>
        <taxon>Actinacidiphila</taxon>
    </lineage>
</organism>
<gene>
    <name evidence="1" type="ORF">SAMN05216267_10724</name>
</gene>
<keyword evidence="2" id="KW-1185">Reference proteome</keyword>
<name>A0A1H8UFP3_9ACTN</name>
<proteinExistence type="predicted"/>
<sequence length="76" mass="8364">MNPPTSACHRPDLIVQIVHCGPRDLLSNADAVVRLPRVRYCGDDTDLMQASVDAVNEVWPIPGQREVWGSGAQVRL</sequence>
<protein>
    <submittedName>
        <fullName evidence="1">Uncharacterized protein</fullName>
    </submittedName>
</protein>
<accession>A0A1H8UFP3</accession>
<evidence type="ECO:0000313" key="2">
    <source>
        <dbReference type="Proteomes" id="UP000181951"/>
    </source>
</evidence>
<evidence type="ECO:0000313" key="1">
    <source>
        <dbReference type="EMBL" id="SEP02040.1"/>
    </source>
</evidence>
<dbReference type="EMBL" id="FODD01000072">
    <property type="protein sequence ID" value="SEP02040.1"/>
    <property type="molecule type" value="Genomic_DNA"/>
</dbReference>
<dbReference type="Proteomes" id="UP000181951">
    <property type="component" value="Unassembled WGS sequence"/>
</dbReference>